<comment type="similarity">
    <text evidence="2">Belongs to the NADH:flavin oxidoreductase/NADH oxidase family.</text>
</comment>
<accession>A0A0V1Q3H1</accession>
<proteinExistence type="inferred from homology"/>
<gene>
    <name evidence="8" type="ORF">AC631_01265</name>
</gene>
<dbReference type="InterPro" id="IPR045247">
    <property type="entry name" value="Oye-like"/>
</dbReference>
<dbReference type="AlphaFoldDB" id="A0A0V1Q3H1"/>
<dbReference type="Pfam" id="PF00724">
    <property type="entry name" value="Oxidored_FMN"/>
    <property type="match status" value="1"/>
</dbReference>
<comment type="function">
    <text evidence="4">Oxidoreductase that binds mammalian estrogens with high affinity.</text>
</comment>
<evidence type="ECO:0000256" key="6">
    <source>
        <dbReference type="ARBA" id="ARBA00075326"/>
    </source>
</evidence>
<dbReference type="Gene3D" id="3.20.20.70">
    <property type="entry name" value="Aldolase class I"/>
    <property type="match status" value="1"/>
</dbReference>
<comment type="cofactor">
    <cofactor evidence="1">
        <name>FMN</name>
        <dbReference type="ChEBI" id="CHEBI:58210"/>
    </cofactor>
</comment>
<evidence type="ECO:0000256" key="2">
    <source>
        <dbReference type="ARBA" id="ARBA00005979"/>
    </source>
</evidence>
<evidence type="ECO:0000256" key="3">
    <source>
        <dbReference type="ARBA" id="ARBA00022643"/>
    </source>
</evidence>
<evidence type="ECO:0000256" key="1">
    <source>
        <dbReference type="ARBA" id="ARBA00001917"/>
    </source>
</evidence>
<name>A0A0V1Q3H1_9ASCO</name>
<reference evidence="8 9" key="1">
    <citation type="submission" date="2015-11" db="EMBL/GenBank/DDBJ databases">
        <title>The genome of Debaryomyces fabryi.</title>
        <authorList>
            <person name="Tafer H."/>
            <person name="Lopandic K."/>
        </authorList>
    </citation>
    <scope>NUCLEOTIDE SEQUENCE [LARGE SCALE GENOMIC DNA]</scope>
    <source>
        <strain evidence="8 9">CBS 789</strain>
    </source>
</reference>
<keyword evidence="3" id="KW-0285">Flavoprotein</keyword>
<dbReference type="FunFam" id="3.20.20.70:FF:000138">
    <property type="entry name" value="NADPH dehydrogenase 1"/>
    <property type="match status" value="1"/>
</dbReference>
<protein>
    <recommendedName>
        <fullName evidence="5">Probable NADPH dehydrogenase</fullName>
    </recommendedName>
    <alternativeName>
        <fullName evidence="6">Estrogen-binding protein</fullName>
    </alternativeName>
</protein>
<evidence type="ECO:0000256" key="5">
    <source>
        <dbReference type="ARBA" id="ARBA00067604"/>
    </source>
</evidence>
<dbReference type="RefSeq" id="XP_015469112.1">
    <property type="nucleotide sequence ID" value="XM_015610095.1"/>
</dbReference>
<organism evidence="8 9">
    <name type="scientific">Debaryomyces fabryi</name>
    <dbReference type="NCBI Taxonomy" id="58627"/>
    <lineage>
        <taxon>Eukaryota</taxon>
        <taxon>Fungi</taxon>
        <taxon>Dikarya</taxon>
        <taxon>Ascomycota</taxon>
        <taxon>Saccharomycotina</taxon>
        <taxon>Pichiomycetes</taxon>
        <taxon>Debaryomycetaceae</taxon>
        <taxon>Debaryomyces</taxon>
    </lineage>
</organism>
<dbReference type="GO" id="GO:0042562">
    <property type="term" value="F:hormone binding"/>
    <property type="evidence" value="ECO:0007669"/>
    <property type="project" value="UniProtKB-ARBA"/>
</dbReference>
<dbReference type="InterPro" id="IPR001155">
    <property type="entry name" value="OxRdtase_FMN_N"/>
</dbReference>
<comment type="caution">
    <text evidence="8">The sequence shown here is derived from an EMBL/GenBank/DDBJ whole genome shotgun (WGS) entry which is preliminary data.</text>
</comment>
<feature type="domain" description="NADH:flavin oxidoreductase/NADH oxidase N-terminal" evidence="7">
    <location>
        <begin position="13"/>
        <end position="361"/>
    </location>
</feature>
<sequence>MPATEIRPLKNTDLFKSIKVGDHTLSNKVVYAPTTRFRALDDHTPSDLEFEYYSKRSQYPGSLLITEATFVSEQAGLYSNVPGIWNAKHVEAWKKITDEVHKNGSYIACQFWYLGRVGDPRLLKKRGLDFVSSSANYHDKASKKLAESVGNPLRALTEDEVHDLVFKTYANAARNALAAGFDYIELHGAHGYLIDQFLQPSANSRNDKYGGSIEKRARFVLDLIDHLSSIVGAHRLAIRLSPWAKFQGIKSEEDTVHPITTFSYLLHELQHRANEGKELAYISIVEPRVQGTVSVGEDQQKGNNDFVGQIWKGIILKSGNYTYDAPNFKTLLQDISDGRTLVGFSRYYTSNPDLVKRLYEGWDLVPYDRPTFYTKNNWHYNSFPNYDEEDKSIKEEEEKRVANDIGLLKAHL</sequence>
<dbReference type="SUPFAM" id="SSF51395">
    <property type="entry name" value="FMN-linked oxidoreductases"/>
    <property type="match status" value="1"/>
</dbReference>
<keyword evidence="9" id="KW-1185">Reference proteome</keyword>
<dbReference type="Proteomes" id="UP000054251">
    <property type="component" value="Unassembled WGS sequence"/>
</dbReference>
<dbReference type="EMBL" id="LMYN01000016">
    <property type="protein sequence ID" value="KSA03010.1"/>
    <property type="molecule type" value="Genomic_DNA"/>
</dbReference>
<evidence type="ECO:0000256" key="4">
    <source>
        <dbReference type="ARBA" id="ARBA00056646"/>
    </source>
</evidence>
<dbReference type="GO" id="GO:0010181">
    <property type="term" value="F:FMN binding"/>
    <property type="evidence" value="ECO:0007669"/>
    <property type="project" value="InterPro"/>
</dbReference>
<dbReference type="GeneID" id="26838274"/>
<evidence type="ECO:0000313" key="8">
    <source>
        <dbReference type="EMBL" id="KSA03010.1"/>
    </source>
</evidence>
<evidence type="ECO:0000313" key="9">
    <source>
        <dbReference type="Proteomes" id="UP000054251"/>
    </source>
</evidence>
<dbReference type="GO" id="GO:0003959">
    <property type="term" value="F:NADPH dehydrogenase activity"/>
    <property type="evidence" value="ECO:0007669"/>
    <property type="project" value="TreeGrafter"/>
</dbReference>
<dbReference type="OrthoDB" id="276546at2759"/>
<evidence type="ECO:0000259" key="7">
    <source>
        <dbReference type="Pfam" id="PF00724"/>
    </source>
</evidence>
<dbReference type="PANTHER" id="PTHR22893">
    <property type="entry name" value="NADH OXIDOREDUCTASE-RELATED"/>
    <property type="match status" value="1"/>
</dbReference>
<dbReference type="PANTHER" id="PTHR22893:SF91">
    <property type="entry name" value="NADPH DEHYDROGENASE 2-RELATED"/>
    <property type="match status" value="1"/>
</dbReference>
<keyword evidence="3" id="KW-0288">FMN</keyword>
<dbReference type="InterPro" id="IPR013785">
    <property type="entry name" value="Aldolase_TIM"/>
</dbReference>
<dbReference type="CDD" id="cd02933">
    <property type="entry name" value="OYE_like_FMN"/>
    <property type="match status" value="1"/>
</dbReference>